<sequence>MCCDGPENVLRRRTQTRTLRGGRRVTMAATTATAARAGLYSLIDQVNDEAQPVTITGKRGNAVLVGEADWEAIQETLLLASIPGMAESIRAARSEGIDAASPDLDW</sequence>
<comment type="caution">
    <text evidence="2">The sequence shown here is derived from an EMBL/GenBank/DDBJ whole genome shotgun (WGS) entry which is preliminary data.</text>
</comment>
<dbReference type="InterPro" id="IPR036165">
    <property type="entry name" value="YefM-like_sf"/>
</dbReference>
<proteinExistence type="inferred from homology"/>
<dbReference type="Gene3D" id="1.10.1220.170">
    <property type="match status" value="1"/>
</dbReference>
<gene>
    <name evidence="2" type="ORF">QR98_0071350</name>
</gene>
<dbReference type="PANTHER" id="PTHR33713">
    <property type="entry name" value="ANTITOXIN YAFN-RELATED"/>
    <property type="match status" value="1"/>
</dbReference>
<dbReference type="Pfam" id="PF02604">
    <property type="entry name" value="PhdYeFM_antitox"/>
    <property type="match status" value="1"/>
</dbReference>
<dbReference type="InterPro" id="IPR006442">
    <property type="entry name" value="Antitoxin_Phd/YefM"/>
</dbReference>
<dbReference type="SUPFAM" id="SSF143120">
    <property type="entry name" value="YefM-like"/>
    <property type="match status" value="1"/>
</dbReference>
<dbReference type="VEuPathDB" id="VectorBase:SSCA007846"/>
<evidence type="ECO:0000313" key="3">
    <source>
        <dbReference type="Proteomes" id="UP000616769"/>
    </source>
</evidence>
<evidence type="ECO:0000256" key="1">
    <source>
        <dbReference type="ARBA" id="ARBA00009981"/>
    </source>
</evidence>
<dbReference type="Proteomes" id="UP000616769">
    <property type="component" value="Unassembled WGS sequence"/>
</dbReference>
<dbReference type="AlphaFoldDB" id="A0A132ACG4"/>
<dbReference type="Gene3D" id="3.40.1620.10">
    <property type="entry name" value="YefM-like domain"/>
    <property type="match status" value="1"/>
</dbReference>
<evidence type="ECO:0000313" key="2">
    <source>
        <dbReference type="EMBL" id="KPM08613.1"/>
    </source>
</evidence>
<dbReference type="PANTHER" id="PTHR33713:SF6">
    <property type="entry name" value="ANTITOXIN YEFM"/>
    <property type="match status" value="1"/>
</dbReference>
<dbReference type="InterPro" id="IPR051405">
    <property type="entry name" value="phD/YefM_antitoxin"/>
</dbReference>
<reference evidence="2 3" key="1">
    <citation type="journal article" date="2015" name="Parasit. Vectors">
        <title>Draft genome of the scabies mite.</title>
        <authorList>
            <person name="Rider S.D.Jr."/>
            <person name="Morgan M.S."/>
            <person name="Arlian L.G."/>
        </authorList>
    </citation>
    <scope>NUCLEOTIDE SEQUENCE [LARGE SCALE GENOMIC DNA]</scope>
    <source>
        <strain evidence="2">Arlian Lab</strain>
    </source>
</reference>
<protein>
    <recommendedName>
        <fullName evidence="4">Antitoxin</fullName>
    </recommendedName>
</protein>
<comment type="similarity">
    <text evidence="1">Belongs to the phD/YefM antitoxin family.</text>
</comment>
<dbReference type="EMBL" id="JXLN01012555">
    <property type="protein sequence ID" value="KPM08613.1"/>
    <property type="molecule type" value="Genomic_DNA"/>
</dbReference>
<name>A0A132ACG4_SARSC</name>
<evidence type="ECO:0008006" key="4">
    <source>
        <dbReference type="Google" id="ProtNLM"/>
    </source>
</evidence>
<organism evidence="2 3">
    <name type="scientific">Sarcoptes scabiei</name>
    <name type="common">Itch mite</name>
    <name type="synonym">Acarus scabiei</name>
    <dbReference type="NCBI Taxonomy" id="52283"/>
    <lineage>
        <taxon>Eukaryota</taxon>
        <taxon>Metazoa</taxon>
        <taxon>Ecdysozoa</taxon>
        <taxon>Arthropoda</taxon>
        <taxon>Chelicerata</taxon>
        <taxon>Arachnida</taxon>
        <taxon>Acari</taxon>
        <taxon>Acariformes</taxon>
        <taxon>Sarcoptiformes</taxon>
        <taxon>Astigmata</taxon>
        <taxon>Psoroptidia</taxon>
        <taxon>Sarcoptoidea</taxon>
        <taxon>Sarcoptidae</taxon>
        <taxon>Sarcoptinae</taxon>
        <taxon>Sarcoptes</taxon>
    </lineage>
</organism>
<accession>A0A132ACG4</accession>
<dbReference type="NCBIfam" id="TIGR01552">
    <property type="entry name" value="phd_fam"/>
    <property type="match status" value="1"/>
</dbReference>